<sequence length="152" mass="16471">MSISYSLDHITTSVEDVSVEVAAKSEMVSQGPRIAKNGDRFHDYVLASGDNAYPAIVSYGSNVQQRTTGPIRRVTMALSTWASATDSVSGLVTKKPILGQVVIELPADMTIEVADADDLIGNMFSYMYLSVTTKVRDTSWLLDLLYGSGEVK</sequence>
<accession>A0A514DB04</accession>
<reference evidence="1" key="1">
    <citation type="submission" date="2019-05" db="EMBL/GenBank/DDBJ databases">
        <title>Metatranscriptomic reconstruction reveals RNA viruses with the potential to shape carbon cycling in soil.</title>
        <authorList>
            <person name="Starr E.P."/>
            <person name="Nuccio E."/>
            <person name="Pett-Ridge J."/>
            <person name="Banfield J.F."/>
            <person name="Firestone M.K."/>
        </authorList>
    </citation>
    <scope>NUCLEOTIDE SEQUENCE</scope>
    <source>
        <strain evidence="1">H1_Rhizo_26_FD_scaffold_242</strain>
    </source>
</reference>
<protein>
    <submittedName>
        <fullName evidence="1">Uncharacterized protein</fullName>
    </submittedName>
</protein>
<proteinExistence type="predicted"/>
<name>A0A514DB04_9VIRU</name>
<evidence type="ECO:0000313" key="1">
    <source>
        <dbReference type="EMBL" id="QDH90794.1"/>
    </source>
</evidence>
<dbReference type="EMBL" id="MN035789">
    <property type="protein sequence ID" value="QDH90794.1"/>
    <property type="molecule type" value="Genomic_RNA"/>
</dbReference>
<gene>
    <name evidence="1" type="ORF">H1Rhizo26FD242_000003</name>
</gene>
<organism evidence="1">
    <name type="scientific">Leviviridae sp</name>
    <dbReference type="NCBI Taxonomy" id="2027243"/>
    <lineage>
        <taxon>Viruses</taxon>
        <taxon>Riboviria</taxon>
        <taxon>Orthornavirae</taxon>
        <taxon>Lenarviricota</taxon>
        <taxon>Leviviricetes</taxon>
        <taxon>Norzivirales</taxon>
        <taxon>Fiersviridae</taxon>
    </lineage>
</organism>